<reference evidence="1 2" key="1">
    <citation type="submission" date="2024-09" db="EMBL/GenBank/DDBJ databases">
        <title>Chromosome-scale assembly of Riccia fluitans.</title>
        <authorList>
            <person name="Paukszto L."/>
            <person name="Sawicki J."/>
            <person name="Karawczyk K."/>
            <person name="Piernik-Szablinska J."/>
            <person name="Szczecinska M."/>
            <person name="Mazdziarz M."/>
        </authorList>
    </citation>
    <scope>NUCLEOTIDE SEQUENCE [LARGE SCALE GENOMIC DNA]</scope>
    <source>
        <strain evidence="1">Rf_01</strain>
        <tissue evidence="1">Aerial parts of the thallus</tissue>
    </source>
</reference>
<comment type="caution">
    <text evidence="1">The sequence shown here is derived from an EMBL/GenBank/DDBJ whole genome shotgun (WGS) entry which is preliminary data.</text>
</comment>
<dbReference type="Proteomes" id="UP001605036">
    <property type="component" value="Unassembled WGS sequence"/>
</dbReference>
<dbReference type="AlphaFoldDB" id="A0ABD1ZP03"/>
<name>A0ABD1ZP03_9MARC</name>
<protein>
    <submittedName>
        <fullName evidence="1">Uncharacterized protein</fullName>
    </submittedName>
</protein>
<dbReference type="EMBL" id="JBHFFA010000001">
    <property type="protein sequence ID" value="KAL2653176.1"/>
    <property type="molecule type" value="Genomic_DNA"/>
</dbReference>
<keyword evidence="2" id="KW-1185">Reference proteome</keyword>
<accession>A0ABD1ZP03</accession>
<evidence type="ECO:0000313" key="1">
    <source>
        <dbReference type="EMBL" id="KAL2653176.1"/>
    </source>
</evidence>
<evidence type="ECO:0000313" key="2">
    <source>
        <dbReference type="Proteomes" id="UP001605036"/>
    </source>
</evidence>
<proteinExistence type="predicted"/>
<sequence>MIESAGLNTIILGFRVPAFGQIDPSAEYYGGSIKISKKNGGSKFYRLEWIEHEGRIVRYERAEYDRGGRPKECEFVDKRQANEIKQRFPPDEGLEYDERSVYGGPLKTAERYIHYKFSEWENGVPSKPGPRTLMSSAASALHFEFLLIIYRRQSPSVASSASIKLPVF</sequence>
<organism evidence="1 2">
    <name type="scientific">Riccia fluitans</name>
    <dbReference type="NCBI Taxonomy" id="41844"/>
    <lineage>
        <taxon>Eukaryota</taxon>
        <taxon>Viridiplantae</taxon>
        <taxon>Streptophyta</taxon>
        <taxon>Embryophyta</taxon>
        <taxon>Marchantiophyta</taxon>
        <taxon>Marchantiopsida</taxon>
        <taxon>Marchantiidae</taxon>
        <taxon>Marchantiales</taxon>
        <taxon>Ricciaceae</taxon>
        <taxon>Riccia</taxon>
    </lineage>
</organism>
<gene>
    <name evidence="1" type="ORF">R1flu_021304</name>
</gene>